<evidence type="ECO:0000313" key="3">
    <source>
        <dbReference type="Proteomes" id="UP000184428"/>
    </source>
</evidence>
<protein>
    <submittedName>
        <fullName evidence="2">Uncharacterized protein</fullName>
    </submittedName>
</protein>
<accession>A0A1M7V0T7</accession>
<reference evidence="2 3" key="1">
    <citation type="submission" date="2016-12" db="EMBL/GenBank/DDBJ databases">
        <authorList>
            <person name="Song W.-J."/>
            <person name="Kurnit D.M."/>
        </authorList>
    </citation>
    <scope>NUCLEOTIDE SEQUENCE [LARGE SCALE GENOMIC DNA]</scope>
    <source>
        <strain evidence="2 3">DSM 43162</strain>
    </source>
</reference>
<evidence type="ECO:0000256" key="1">
    <source>
        <dbReference type="SAM" id="MobiDB-lite"/>
    </source>
</evidence>
<sequence length="102" mass="10721">MLRVDRMPLRRGETHLPPLPLLDDTTGLRERGCGSPVSPTPPGAVVAAAELALRVVLDEATRECTLPATVAEVCSPQAEPPYYRLGQVTSADPPTAPHAAAS</sequence>
<dbReference type="EMBL" id="FRDM01000061">
    <property type="protein sequence ID" value="SHN88824.1"/>
    <property type="molecule type" value="Genomic_DNA"/>
</dbReference>
<dbReference type="Proteomes" id="UP000184428">
    <property type="component" value="Unassembled WGS sequence"/>
</dbReference>
<evidence type="ECO:0000313" key="2">
    <source>
        <dbReference type="EMBL" id="SHN88824.1"/>
    </source>
</evidence>
<feature type="compositionally biased region" description="Basic and acidic residues" evidence="1">
    <location>
        <begin position="1"/>
        <end position="14"/>
    </location>
</feature>
<gene>
    <name evidence="2" type="ORF">SAMN05660350_04814</name>
</gene>
<proteinExistence type="predicted"/>
<dbReference type="AlphaFoldDB" id="A0A1M7V0T7"/>
<feature type="region of interest" description="Disordered" evidence="1">
    <location>
        <begin position="1"/>
        <end position="42"/>
    </location>
</feature>
<organism evidence="2 3">
    <name type="scientific">Geodermatophilus obscurus</name>
    <dbReference type="NCBI Taxonomy" id="1861"/>
    <lineage>
        <taxon>Bacteria</taxon>
        <taxon>Bacillati</taxon>
        <taxon>Actinomycetota</taxon>
        <taxon>Actinomycetes</taxon>
        <taxon>Geodermatophilales</taxon>
        <taxon>Geodermatophilaceae</taxon>
        <taxon>Geodermatophilus</taxon>
    </lineage>
</organism>
<name>A0A1M7V0T7_9ACTN</name>